<feature type="transmembrane region" description="Helical" evidence="1">
    <location>
        <begin position="105"/>
        <end position="129"/>
    </location>
</feature>
<reference evidence="2 3" key="1">
    <citation type="submission" date="2017-04" db="EMBL/GenBank/DDBJ databases">
        <authorList>
            <person name="Afonso C.L."/>
            <person name="Miller P.J."/>
            <person name="Scott M.A."/>
            <person name="Spackman E."/>
            <person name="Goraichik I."/>
            <person name="Dimitrov K.M."/>
            <person name="Suarez D.L."/>
            <person name="Swayne D.E."/>
        </authorList>
    </citation>
    <scope>NUCLEOTIDE SEQUENCE [LARGE SCALE GENOMIC DNA]</scope>
    <source>
        <strain evidence="2 3">DSM 12555</strain>
    </source>
</reference>
<dbReference type="OrthoDB" id="9784844at2"/>
<name>A0A1W1XSF9_9CLOT</name>
<dbReference type="Proteomes" id="UP000192468">
    <property type="component" value="Unassembled WGS sequence"/>
</dbReference>
<accession>A0A1W1XSF9</accession>
<dbReference type="PANTHER" id="PTHR40076">
    <property type="entry name" value="MEMBRANE PROTEIN-RELATED"/>
    <property type="match status" value="1"/>
</dbReference>
<keyword evidence="1" id="KW-0812">Transmembrane</keyword>
<sequence length="241" mass="27005">MHIGQVKSDAKASLKNRKLKAAGSILVYLLLASIIPQLINYFLQISIGKFPGAIIGLILSIIVTSALLVGNYRYFISFSDRDKDTKLSLLFSGFDSFLKVIGFRLLLGLILGVIYAIIFGICFIIVLKYNTNPAVILILILIGLIVYIATIYVSLRLSFTCIIFAEEKTSGIIYSMKKSFGLSKGYTLKLFLLNLSFIGWALLCILIIPIFYVLPYIELSNINFYYKLKEIRENNITLAAE</sequence>
<evidence type="ECO:0000313" key="2">
    <source>
        <dbReference type="EMBL" id="SMC26782.1"/>
    </source>
</evidence>
<dbReference type="STRING" id="1121291.SAMN02745134_02940"/>
<feature type="transmembrane region" description="Helical" evidence="1">
    <location>
        <begin position="135"/>
        <end position="165"/>
    </location>
</feature>
<dbReference type="RefSeq" id="WP_084116735.1">
    <property type="nucleotide sequence ID" value="NZ_FWXH01000014.1"/>
</dbReference>
<feature type="transmembrane region" description="Helical" evidence="1">
    <location>
        <begin position="21"/>
        <end position="42"/>
    </location>
</feature>
<keyword evidence="1" id="KW-0472">Membrane</keyword>
<keyword evidence="1" id="KW-1133">Transmembrane helix</keyword>
<gene>
    <name evidence="2" type="ORF">SAMN02745134_02940</name>
</gene>
<evidence type="ECO:0000313" key="3">
    <source>
        <dbReference type="Proteomes" id="UP000192468"/>
    </source>
</evidence>
<keyword evidence="3" id="KW-1185">Reference proteome</keyword>
<organism evidence="2 3">
    <name type="scientific">Clostridium acidisoli DSM 12555</name>
    <dbReference type="NCBI Taxonomy" id="1121291"/>
    <lineage>
        <taxon>Bacteria</taxon>
        <taxon>Bacillati</taxon>
        <taxon>Bacillota</taxon>
        <taxon>Clostridia</taxon>
        <taxon>Eubacteriales</taxon>
        <taxon>Clostridiaceae</taxon>
        <taxon>Clostridium</taxon>
    </lineage>
</organism>
<dbReference type="PANTHER" id="PTHR40076:SF1">
    <property type="entry name" value="MEMBRANE PROTEIN"/>
    <property type="match status" value="1"/>
</dbReference>
<feature type="transmembrane region" description="Helical" evidence="1">
    <location>
        <begin position="186"/>
        <end position="214"/>
    </location>
</feature>
<proteinExistence type="predicted"/>
<evidence type="ECO:0000256" key="1">
    <source>
        <dbReference type="SAM" id="Phobius"/>
    </source>
</evidence>
<dbReference type="InterPro" id="IPR010380">
    <property type="entry name" value="DUF975"/>
</dbReference>
<dbReference type="AlphaFoldDB" id="A0A1W1XSF9"/>
<dbReference type="EMBL" id="FWXH01000014">
    <property type="protein sequence ID" value="SMC26782.1"/>
    <property type="molecule type" value="Genomic_DNA"/>
</dbReference>
<dbReference type="Pfam" id="PF06161">
    <property type="entry name" value="DUF975"/>
    <property type="match status" value="1"/>
</dbReference>
<protein>
    <submittedName>
        <fullName evidence="2">Uncharacterized membrane protein</fullName>
    </submittedName>
</protein>
<feature type="transmembrane region" description="Helical" evidence="1">
    <location>
        <begin position="54"/>
        <end position="76"/>
    </location>
</feature>